<dbReference type="InterPro" id="IPR036097">
    <property type="entry name" value="HisK_dim/P_sf"/>
</dbReference>
<evidence type="ECO:0000256" key="3">
    <source>
        <dbReference type="ARBA" id="ARBA00012438"/>
    </source>
</evidence>
<dbReference type="OrthoDB" id="9776727at2"/>
<keyword evidence="5" id="KW-0597">Phosphoprotein</keyword>
<evidence type="ECO:0000256" key="10">
    <source>
        <dbReference type="ARBA" id="ARBA00022840"/>
    </source>
</evidence>
<proteinExistence type="predicted"/>
<feature type="transmembrane region" description="Helical" evidence="14">
    <location>
        <begin position="233"/>
        <end position="256"/>
    </location>
</feature>
<evidence type="ECO:0000256" key="6">
    <source>
        <dbReference type="ARBA" id="ARBA00022679"/>
    </source>
</evidence>
<evidence type="ECO:0000256" key="4">
    <source>
        <dbReference type="ARBA" id="ARBA00022475"/>
    </source>
</evidence>
<dbReference type="EC" id="2.7.13.3" evidence="3"/>
<dbReference type="PANTHER" id="PTHR45528:SF1">
    <property type="entry name" value="SENSOR HISTIDINE KINASE CPXA"/>
    <property type="match status" value="1"/>
</dbReference>
<evidence type="ECO:0000256" key="14">
    <source>
        <dbReference type="SAM" id="Phobius"/>
    </source>
</evidence>
<dbReference type="SMART" id="SM00387">
    <property type="entry name" value="HATPase_c"/>
    <property type="match status" value="1"/>
</dbReference>
<reference evidence="17" key="1">
    <citation type="submission" date="2017-04" db="EMBL/GenBank/DDBJ databases">
        <authorList>
            <person name="Varghese N."/>
            <person name="Submissions S."/>
        </authorList>
    </citation>
    <scope>NUCLEOTIDE SEQUENCE [LARGE SCALE GENOMIC DNA]</scope>
    <source>
        <strain evidence="17">DSM 4125</strain>
    </source>
</reference>
<accession>A0A1X7L5G5</accession>
<dbReference type="InterPro" id="IPR003594">
    <property type="entry name" value="HATPase_dom"/>
</dbReference>
<dbReference type="CDD" id="cd00075">
    <property type="entry name" value="HATPase"/>
    <property type="match status" value="1"/>
</dbReference>
<sequence length="1215" mass="140232">MKKYSIFIVVFVLITLITSLRSYYHSKEVDQENFIAKTQTRLHQELRKVENAKKEWKNYFERNNSLDFESLNAINSAYPFFIFKNTSLVYWSDEHFAPESKKYRKEGWYFVNKSAGQYLEYSIKSKNGQINLVSVVPLFEYYDVNNEYIQSSYNTDILPPSNIRLHHSKVDGSFALRDLEGEPIFFISLFENFENYNKALHYCILLLEFMLVGMLILLLWNFSKQRKFLSVKLVVFITGICAIWGMMEIFDFPFHFKVLSLFDPKFFASSDFNPSLGYLIINCVLFFLMGHFSIKQISKYLKELSKGKTNIMLLVNLLSYLATISVFYFIYLIYIHSNWGLDSTLSIEFSIFQILSFGIVLLFGFLTFQVFTLTHFYNASQHLDPIRFVLIQLCCFGLFLFFTFFFGYAIVWIGGTVLILNAVIYFAKLGKALESINFLSFIYLFLLITAVAVVNSIAVQSLEKKSEAMQRNILADRIINGNDVLAEYMLVQLDESLRQDEYIKRQFLMPLTPYKTIVDKIEKYYLNDYFDKYDKSVKIFDAGGNTIYPSGTLPMSSSYPIQQMNERNRRGEIKLYLVGNTEGNQLQRKYIYVFEIKHYDFVFAKIVLEFKPKKIRPDNVFPELLVRNRNVPIFSETPYDYALYKNDTLSYSVGDINFPDFVQKEITNDRQLLKIQSEGDFQFNVVVDNDEKLLFSKVSNFWYRFFSNISFFFILCFILVFTISAIQFLKIYWKTRTIGLSAKIQLYFSLAFLIPLLSVSISTIGFVNATFLDDIVSKYEENTNRVAGQLVPLLMEYENGIVDKANLSNEISTITKIINADINLYDLNGQLFLTSQPQVFEKNLLSYKINPQAYASIYQNGQKMITLEEQVGNLNYQSAYVGIRSFNSGELLAILGSPFFKSNKEYDLLLTDLLNNVFNIFVGSFIIFIFLAYAATKILTSPLNLLKQKLSQVNLSAENKPISWQVDDEIGLLIKEYNQMLLKLEKSRLALSKTEKESAWREMAQQVAHEIKNPLTPMKLSLQHLQMKIQRSDGPMPDASAKIDSILSQIENLSDIATSFSSFAKMPIPANERICISEIVKKVVDFFKAENVNINLNLPEEDIYALADPKIMERTFNNMVLNALQSGSGDSKVEVTLKIELIDQHVKISIRDNGMGIPEDNYNKVFLPNFTTKSSGSGIGLAIAKRGIEHAGGEIWFESEPNKGTIFYIELKRLK</sequence>
<dbReference type="Pfam" id="PF02518">
    <property type="entry name" value="HATPase_c"/>
    <property type="match status" value="1"/>
</dbReference>
<dbReference type="AlphaFoldDB" id="A0A1X7L5G5"/>
<feature type="transmembrane region" description="Helical" evidence="14">
    <location>
        <begin position="701"/>
        <end position="726"/>
    </location>
</feature>
<evidence type="ECO:0000256" key="9">
    <source>
        <dbReference type="ARBA" id="ARBA00022777"/>
    </source>
</evidence>
<dbReference type="InterPro" id="IPR050398">
    <property type="entry name" value="HssS/ArlS-like"/>
</dbReference>
<feature type="transmembrane region" description="Helical" evidence="14">
    <location>
        <begin position="314"/>
        <end position="334"/>
    </location>
</feature>
<feature type="transmembrane region" description="Helical" evidence="14">
    <location>
        <begin position="746"/>
        <end position="767"/>
    </location>
</feature>
<keyword evidence="4" id="KW-1003">Cell membrane</keyword>
<dbReference type="InterPro" id="IPR004358">
    <property type="entry name" value="Sig_transdc_His_kin-like_C"/>
</dbReference>
<dbReference type="Gene3D" id="3.30.565.10">
    <property type="entry name" value="Histidine kinase-like ATPase, C-terminal domain"/>
    <property type="match status" value="1"/>
</dbReference>
<evidence type="ECO:0000313" key="17">
    <source>
        <dbReference type="Proteomes" id="UP000193804"/>
    </source>
</evidence>
<keyword evidence="12" id="KW-0902">Two-component regulatory system</keyword>
<keyword evidence="7 14" id="KW-0812">Transmembrane</keyword>
<evidence type="ECO:0000256" key="12">
    <source>
        <dbReference type="ARBA" id="ARBA00023012"/>
    </source>
</evidence>
<comment type="subcellular location">
    <subcellularLocation>
        <location evidence="2">Cell membrane</location>
        <topology evidence="2">Multi-pass membrane protein</topology>
    </subcellularLocation>
</comment>
<feature type="transmembrane region" description="Helical" evidence="14">
    <location>
        <begin position="439"/>
        <end position="459"/>
    </location>
</feature>
<comment type="catalytic activity">
    <reaction evidence="1">
        <text>ATP + protein L-histidine = ADP + protein N-phospho-L-histidine.</text>
        <dbReference type="EC" id="2.7.13.3"/>
    </reaction>
</comment>
<dbReference type="SUPFAM" id="SSF55874">
    <property type="entry name" value="ATPase domain of HSP90 chaperone/DNA topoisomerase II/histidine kinase"/>
    <property type="match status" value="1"/>
</dbReference>
<keyword evidence="17" id="KW-1185">Reference proteome</keyword>
<organism evidence="16 17">
    <name type="scientific">Marivirga sericea</name>
    <dbReference type="NCBI Taxonomy" id="1028"/>
    <lineage>
        <taxon>Bacteria</taxon>
        <taxon>Pseudomonadati</taxon>
        <taxon>Bacteroidota</taxon>
        <taxon>Cytophagia</taxon>
        <taxon>Cytophagales</taxon>
        <taxon>Marivirgaceae</taxon>
        <taxon>Marivirga</taxon>
    </lineage>
</organism>
<feature type="transmembrane region" description="Helical" evidence="14">
    <location>
        <begin position="917"/>
        <end position="939"/>
    </location>
</feature>
<dbReference type="PROSITE" id="PS50109">
    <property type="entry name" value="HIS_KIN"/>
    <property type="match status" value="1"/>
</dbReference>
<dbReference type="PRINTS" id="PR00344">
    <property type="entry name" value="BCTRLSENSOR"/>
</dbReference>
<evidence type="ECO:0000256" key="1">
    <source>
        <dbReference type="ARBA" id="ARBA00000085"/>
    </source>
</evidence>
<dbReference type="GO" id="GO:0005886">
    <property type="term" value="C:plasma membrane"/>
    <property type="evidence" value="ECO:0007669"/>
    <property type="project" value="UniProtKB-SubCell"/>
</dbReference>
<evidence type="ECO:0000256" key="13">
    <source>
        <dbReference type="ARBA" id="ARBA00023136"/>
    </source>
</evidence>
<keyword evidence="13 14" id="KW-0472">Membrane</keyword>
<feature type="transmembrane region" description="Helical" evidence="14">
    <location>
        <begin position="354"/>
        <end position="374"/>
    </location>
</feature>
<dbReference type="SUPFAM" id="SSF47384">
    <property type="entry name" value="Homodimeric domain of signal transducing histidine kinase"/>
    <property type="match status" value="1"/>
</dbReference>
<dbReference type="Gene3D" id="6.10.340.10">
    <property type="match status" value="1"/>
</dbReference>
<evidence type="ECO:0000256" key="7">
    <source>
        <dbReference type="ARBA" id="ARBA00022692"/>
    </source>
</evidence>
<keyword evidence="10" id="KW-0067">ATP-binding</keyword>
<dbReference type="InterPro" id="IPR036890">
    <property type="entry name" value="HATPase_C_sf"/>
</dbReference>
<evidence type="ECO:0000256" key="8">
    <source>
        <dbReference type="ARBA" id="ARBA00022741"/>
    </source>
</evidence>
<dbReference type="PANTHER" id="PTHR45528">
    <property type="entry name" value="SENSOR HISTIDINE KINASE CPXA"/>
    <property type="match status" value="1"/>
</dbReference>
<gene>
    <name evidence="16" type="ORF">SAMN05661096_03559</name>
</gene>
<name>A0A1X7L5G5_9BACT</name>
<evidence type="ECO:0000256" key="5">
    <source>
        <dbReference type="ARBA" id="ARBA00022553"/>
    </source>
</evidence>
<evidence type="ECO:0000313" key="16">
    <source>
        <dbReference type="EMBL" id="SMG49098.1"/>
    </source>
</evidence>
<dbReference type="InterPro" id="IPR005467">
    <property type="entry name" value="His_kinase_dom"/>
</dbReference>
<dbReference type="GO" id="GO:0000155">
    <property type="term" value="F:phosphorelay sensor kinase activity"/>
    <property type="evidence" value="ECO:0007669"/>
    <property type="project" value="InterPro"/>
</dbReference>
<evidence type="ECO:0000259" key="15">
    <source>
        <dbReference type="PROSITE" id="PS50109"/>
    </source>
</evidence>
<feature type="transmembrane region" description="Helical" evidence="14">
    <location>
        <begin position="276"/>
        <end position="294"/>
    </location>
</feature>
<dbReference type="CDD" id="cd00082">
    <property type="entry name" value="HisKA"/>
    <property type="match status" value="1"/>
</dbReference>
<dbReference type="RefSeq" id="WP_085518685.1">
    <property type="nucleotide sequence ID" value="NZ_FXAW01000008.1"/>
</dbReference>
<dbReference type="Pfam" id="PF00512">
    <property type="entry name" value="HisKA"/>
    <property type="match status" value="1"/>
</dbReference>
<dbReference type="EMBL" id="FXAW01000008">
    <property type="protein sequence ID" value="SMG49098.1"/>
    <property type="molecule type" value="Genomic_DNA"/>
</dbReference>
<keyword evidence="11 14" id="KW-1133">Transmembrane helix</keyword>
<evidence type="ECO:0000256" key="2">
    <source>
        <dbReference type="ARBA" id="ARBA00004651"/>
    </source>
</evidence>
<keyword evidence="9 16" id="KW-0418">Kinase</keyword>
<dbReference type="SMART" id="SM00388">
    <property type="entry name" value="HisKA"/>
    <property type="match status" value="1"/>
</dbReference>
<feature type="transmembrane region" description="Helical" evidence="14">
    <location>
        <begin position="386"/>
        <end position="404"/>
    </location>
</feature>
<dbReference type="InterPro" id="IPR003661">
    <property type="entry name" value="HisK_dim/P_dom"/>
</dbReference>
<dbReference type="GO" id="GO:0005524">
    <property type="term" value="F:ATP binding"/>
    <property type="evidence" value="ECO:0007669"/>
    <property type="project" value="UniProtKB-KW"/>
</dbReference>
<feature type="transmembrane region" description="Helical" evidence="14">
    <location>
        <begin position="199"/>
        <end position="221"/>
    </location>
</feature>
<evidence type="ECO:0000256" key="11">
    <source>
        <dbReference type="ARBA" id="ARBA00022989"/>
    </source>
</evidence>
<dbReference type="Proteomes" id="UP000193804">
    <property type="component" value="Unassembled WGS sequence"/>
</dbReference>
<protein>
    <recommendedName>
        <fullName evidence="3">histidine kinase</fullName>
        <ecNumber evidence="3">2.7.13.3</ecNumber>
    </recommendedName>
</protein>
<dbReference type="STRING" id="1028.SAMN05661096_03559"/>
<feature type="domain" description="Histidine kinase" evidence="15">
    <location>
        <begin position="1006"/>
        <end position="1215"/>
    </location>
</feature>
<keyword evidence="8" id="KW-0547">Nucleotide-binding</keyword>
<keyword evidence="6" id="KW-0808">Transferase</keyword>
<dbReference type="Gene3D" id="1.10.287.130">
    <property type="match status" value="1"/>
</dbReference>